<reference evidence="3 4" key="1">
    <citation type="submission" date="2023-03" db="EMBL/GenBank/DDBJ databases">
        <authorList>
            <person name="Kaur S."/>
            <person name="Espinosa-Saiz D."/>
            <person name="Velazquez E."/>
            <person name="Menendez E."/>
            <person name="diCenzo G.C."/>
        </authorList>
    </citation>
    <scope>NUCLEOTIDE SEQUENCE [LARGE SCALE GENOMIC DNA]</scope>
    <source>
        <strain evidence="3 4">LMG 24692</strain>
    </source>
</reference>
<dbReference type="InterPro" id="IPR013658">
    <property type="entry name" value="SGL"/>
</dbReference>
<dbReference type="RefSeq" id="WP_280663012.1">
    <property type="nucleotide sequence ID" value="NZ_CP120374.1"/>
</dbReference>
<keyword evidence="4" id="KW-1185">Reference proteome</keyword>
<name>A0ABY8DQ36_9HYPH</name>
<dbReference type="Proteomes" id="UP001229355">
    <property type="component" value="Chromosome 2"/>
</dbReference>
<evidence type="ECO:0000313" key="3">
    <source>
        <dbReference type="EMBL" id="WEX91048.1"/>
    </source>
</evidence>
<keyword evidence="1" id="KW-0378">Hydrolase</keyword>
<dbReference type="EMBL" id="CP120374">
    <property type="protein sequence ID" value="WEX91048.1"/>
    <property type="molecule type" value="Genomic_DNA"/>
</dbReference>
<dbReference type="InterPro" id="IPR011042">
    <property type="entry name" value="6-blade_b-propeller_TolB-like"/>
</dbReference>
<evidence type="ECO:0000259" key="2">
    <source>
        <dbReference type="Pfam" id="PF08450"/>
    </source>
</evidence>
<dbReference type="PANTHER" id="PTHR47572:SF4">
    <property type="entry name" value="LACTONASE DRP35"/>
    <property type="match status" value="1"/>
</dbReference>
<evidence type="ECO:0000256" key="1">
    <source>
        <dbReference type="ARBA" id="ARBA00022801"/>
    </source>
</evidence>
<organism evidence="3 4">
    <name type="scientific">Sinorhizobium garamanticum</name>
    <dbReference type="NCBI Taxonomy" id="680247"/>
    <lineage>
        <taxon>Bacteria</taxon>
        <taxon>Pseudomonadati</taxon>
        <taxon>Pseudomonadota</taxon>
        <taxon>Alphaproteobacteria</taxon>
        <taxon>Hyphomicrobiales</taxon>
        <taxon>Rhizobiaceae</taxon>
        <taxon>Sinorhizobium/Ensifer group</taxon>
        <taxon>Sinorhizobium</taxon>
    </lineage>
</organism>
<dbReference type="InterPro" id="IPR051262">
    <property type="entry name" value="SMP-30/CGR1_Lactonase"/>
</dbReference>
<gene>
    <name evidence="3" type="ORF">PZN02_004654</name>
</gene>
<dbReference type="PANTHER" id="PTHR47572">
    <property type="entry name" value="LIPOPROTEIN-RELATED"/>
    <property type="match status" value="1"/>
</dbReference>
<dbReference type="Pfam" id="PF08450">
    <property type="entry name" value="SGL"/>
    <property type="match status" value="1"/>
</dbReference>
<evidence type="ECO:0000313" key="4">
    <source>
        <dbReference type="Proteomes" id="UP001229355"/>
    </source>
</evidence>
<feature type="domain" description="SMP-30/Gluconolactonase/LRE-like region" evidence="2">
    <location>
        <begin position="31"/>
        <end position="286"/>
    </location>
</feature>
<sequence>MSEHYEIVEKVFGEMVAPICPPEELFSQGLFTEGPAYFPAGRYLLFTDIPNDRILRLDETDGSISVFRQDCGHPNGQTIDLQGRLLSCEHRYRRISRTEHDGTITTIADRWRGKKLNSPNDAVVTSDGAVWFTDPTYGILHDLDGIKADPEIGGCHVYRVDPATGEVEAKITDMVMPNGLAFSKDGKTLYVVDSGKSHFEDGPAHLRTFKVGADNRLSGGEVLTDCPVGIFDGLRLDSDDNIWITAGDGVHCYNNSGALLGKIKLGKIAANLTFAGPRRNLMYICAMNGLYRVRLKVNGRPR</sequence>
<dbReference type="PRINTS" id="PR01790">
    <property type="entry name" value="SMP30FAMILY"/>
</dbReference>
<dbReference type="Gene3D" id="2.120.10.30">
    <property type="entry name" value="TolB, C-terminal domain"/>
    <property type="match status" value="1"/>
</dbReference>
<dbReference type="SUPFAM" id="SSF63829">
    <property type="entry name" value="Calcium-dependent phosphotriesterase"/>
    <property type="match status" value="1"/>
</dbReference>
<dbReference type="InterPro" id="IPR005511">
    <property type="entry name" value="SMP-30"/>
</dbReference>
<proteinExistence type="predicted"/>
<protein>
    <submittedName>
        <fullName evidence="3">SMP-30/gluconolactonase/LRE family protein</fullName>
    </submittedName>
</protein>
<accession>A0ABY8DQ36</accession>